<dbReference type="EMBL" id="SNRW01006399">
    <property type="protein sequence ID" value="KAA6383158.1"/>
    <property type="molecule type" value="Genomic_DNA"/>
</dbReference>
<sequence>MSRLDGTGRPKASSYKERIEKILIENKYISLTRIAKEIQLNRFTIKRIIKEETDFRKVALRWVPYTLTNEIKAKRVDKARIMQAMVTKMRRDGFIYSITSEETLKYYCNPANSAWIRKGDEIPMRVAKGIGWPKIMVTVFFSGD</sequence>
<dbReference type="InterPro" id="IPR052709">
    <property type="entry name" value="Transposase-MT_Hybrid"/>
</dbReference>
<name>A0A5J4VKM8_9EUKA</name>
<protein>
    <submittedName>
        <fullName evidence="1">Uncharacterized protein</fullName>
    </submittedName>
</protein>
<dbReference type="PANTHER" id="PTHR46060">
    <property type="entry name" value="MARINER MOS1 TRANSPOSASE-LIKE PROTEIN"/>
    <property type="match status" value="1"/>
</dbReference>
<accession>A0A5J4VKM8</accession>
<reference evidence="1 2" key="1">
    <citation type="submission" date="2019-03" db="EMBL/GenBank/DDBJ databases">
        <title>Single cell metagenomics reveals metabolic interactions within the superorganism composed of flagellate Streblomastix strix and complex community of Bacteroidetes bacteria on its surface.</title>
        <authorList>
            <person name="Treitli S.C."/>
            <person name="Kolisko M."/>
            <person name="Husnik F."/>
            <person name="Keeling P."/>
            <person name="Hampl V."/>
        </authorList>
    </citation>
    <scope>NUCLEOTIDE SEQUENCE [LARGE SCALE GENOMIC DNA]</scope>
    <source>
        <strain evidence="1">ST1C</strain>
    </source>
</reference>
<dbReference type="OrthoDB" id="6118231at2759"/>
<comment type="caution">
    <text evidence="1">The sequence shown here is derived from an EMBL/GenBank/DDBJ whole genome shotgun (WGS) entry which is preliminary data.</text>
</comment>
<proteinExistence type="predicted"/>
<dbReference type="Proteomes" id="UP000324800">
    <property type="component" value="Unassembled WGS sequence"/>
</dbReference>
<dbReference type="PANTHER" id="PTHR46060:SF1">
    <property type="entry name" value="MARINER MOS1 TRANSPOSASE-LIKE PROTEIN"/>
    <property type="match status" value="1"/>
</dbReference>
<evidence type="ECO:0000313" key="1">
    <source>
        <dbReference type="EMBL" id="KAA6383158.1"/>
    </source>
</evidence>
<dbReference type="AlphaFoldDB" id="A0A5J4VKM8"/>
<organism evidence="1 2">
    <name type="scientific">Streblomastix strix</name>
    <dbReference type="NCBI Taxonomy" id="222440"/>
    <lineage>
        <taxon>Eukaryota</taxon>
        <taxon>Metamonada</taxon>
        <taxon>Preaxostyla</taxon>
        <taxon>Oxymonadida</taxon>
        <taxon>Streblomastigidae</taxon>
        <taxon>Streblomastix</taxon>
    </lineage>
</organism>
<gene>
    <name evidence="1" type="ORF">EZS28_021317</name>
</gene>
<evidence type="ECO:0000313" key="2">
    <source>
        <dbReference type="Proteomes" id="UP000324800"/>
    </source>
</evidence>